<dbReference type="AlphaFoldDB" id="A0A953L7A6"/>
<evidence type="ECO:0000256" key="1">
    <source>
        <dbReference type="SAM" id="SignalP"/>
    </source>
</evidence>
<dbReference type="InterPro" id="IPR029475">
    <property type="entry name" value="DUF6807"/>
</dbReference>
<feature type="chain" id="PRO_5037971763" evidence="1">
    <location>
        <begin position="19"/>
        <end position="304"/>
    </location>
</feature>
<reference evidence="2" key="1">
    <citation type="submission" date="2021-06" db="EMBL/GenBank/DDBJ databases">
        <title>44 bacteria genomes isolated from Dapeng, Shenzhen.</title>
        <authorList>
            <person name="Zheng W."/>
            <person name="Yu S."/>
            <person name="Huang Y."/>
        </authorList>
    </citation>
    <scope>NUCLEOTIDE SEQUENCE</scope>
    <source>
        <strain evidence="2">DP5N28-2</strain>
    </source>
</reference>
<keyword evidence="1" id="KW-0732">Signal</keyword>
<organism evidence="2 3">
    <name type="scientific">Membranihabitans marinus</name>
    <dbReference type="NCBI Taxonomy" id="1227546"/>
    <lineage>
        <taxon>Bacteria</taxon>
        <taxon>Pseudomonadati</taxon>
        <taxon>Bacteroidota</taxon>
        <taxon>Saprospiria</taxon>
        <taxon>Saprospirales</taxon>
        <taxon>Saprospiraceae</taxon>
        <taxon>Membranihabitans</taxon>
    </lineage>
</organism>
<sequence length="304" mass="34157">MRVTIILIFLSLHISACAQINAEENNDGVLISENNVPVLFYQKAPKDHDGHYERTNYIHPLWNVDGTVLTEDFPSDHLHQRGVFWAWHQIWVDGQRVGDGWALEDYEQKVLRTTWKEHQDGSGTLSSVVSWQSDLYTENGAPVPYIEELTSMTIHPKQDNYRKINFSITLNALNRPVAVGGSEDEKGYSGFSVRMKLPEDVHFAGPDGMIDPQVTAVHSPGFVNVPATFDGDHPGGILMIDHPGNPGYPQPWILRAKNSMQNAVYPGREPVKITPDAPLTLRYSLVTYQGTLSQDQIKNILQTM</sequence>
<keyword evidence="3" id="KW-1185">Reference proteome</keyword>
<protein>
    <submittedName>
        <fullName evidence="2">PmoA family protein</fullName>
    </submittedName>
</protein>
<evidence type="ECO:0000313" key="2">
    <source>
        <dbReference type="EMBL" id="MBY5958527.1"/>
    </source>
</evidence>
<dbReference type="Proteomes" id="UP000753961">
    <property type="component" value="Unassembled WGS sequence"/>
</dbReference>
<accession>A0A953L7A6</accession>
<evidence type="ECO:0000313" key="3">
    <source>
        <dbReference type="Proteomes" id="UP000753961"/>
    </source>
</evidence>
<name>A0A953L7A6_9BACT</name>
<comment type="caution">
    <text evidence="2">The sequence shown here is derived from an EMBL/GenBank/DDBJ whole genome shotgun (WGS) entry which is preliminary data.</text>
</comment>
<proteinExistence type="predicted"/>
<dbReference type="Pfam" id="PF14100">
    <property type="entry name" value="DUF6807"/>
    <property type="match status" value="1"/>
</dbReference>
<feature type="signal peptide" evidence="1">
    <location>
        <begin position="1"/>
        <end position="18"/>
    </location>
</feature>
<dbReference type="EMBL" id="JAHVHU010000009">
    <property type="protein sequence ID" value="MBY5958527.1"/>
    <property type="molecule type" value="Genomic_DNA"/>
</dbReference>
<dbReference type="RefSeq" id="WP_222580066.1">
    <property type="nucleotide sequence ID" value="NZ_JAHVHU010000009.1"/>
</dbReference>
<gene>
    <name evidence="2" type="ORF">KUV50_10315</name>
</gene>